<organism evidence="2">
    <name type="scientific">Bodo saltans virus</name>
    <dbReference type="NCBI Taxonomy" id="2024608"/>
    <lineage>
        <taxon>Viruses</taxon>
        <taxon>Varidnaviria</taxon>
        <taxon>Bamfordvirae</taxon>
        <taxon>Nucleocytoviricota</taxon>
        <taxon>Megaviricetes</taxon>
        <taxon>Imitervirales</taxon>
        <taxon>Mimiviridae</taxon>
        <taxon>Klosneuvirinae</taxon>
        <taxon>Theiavirus</taxon>
        <taxon>Theiavirus salishense</taxon>
    </lineage>
</organism>
<sequence>MKSQQSADENFKELFPQLQNKMKEAALLEEATVESIAEFEQNEKTFERLEKLLQENKLNEKCVIGILRIMSHPFLLNRDYGDEHFVNLCKIMVYYIDKTAPSNHTEWRNMLGVDDELIKYIDMDPEFKTYSREDQKIMTDTLRTLMVNQGLIAIITLCKCEKKSRELPKFMGIMLRKLKALNEIKREYVDTLSSEILDNNAPQTKSQIQQEQQPFLGSMNTLSNIQPQNQSVVSQQKNQSFVSQQSKNQSLVPQNQSVVSQQSKNQSVVPQNQSFASQQSKNQSVVPQNQSFASQLSKNQSVVPQNQSFVSQPKNQSVVSQQSQQSNQSLVSSPSTQNQNQQQNSSASSTVVNLSQTPANIRDKKNVVGTRTTLDTSIGQTGGNNSVFKSSMNKFLYKANKYMYLLDALH</sequence>
<proteinExistence type="predicted"/>
<feature type="compositionally biased region" description="Low complexity" evidence="1">
    <location>
        <begin position="252"/>
        <end position="274"/>
    </location>
</feature>
<dbReference type="Proteomes" id="UP000240325">
    <property type="component" value="Segment"/>
</dbReference>
<keyword evidence="3" id="KW-1185">Reference proteome</keyword>
<feature type="region of interest" description="Disordered" evidence="1">
    <location>
        <begin position="252"/>
        <end position="359"/>
    </location>
</feature>
<feature type="compositionally biased region" description="Polar residues" evidence="1">
    <location>
        <begin position="350"/>
        <end position="359"/>
    </location>
</feature>
<accession>A0A2H4UTN0</accession>
<reference evidence="2" key="1">
    <citation type="journal article" date="2017" name="Elife">
        <title>The kinetoplastid-infecting Bodo saltans virus (BsV), a window into the most abundant giant viruses in the sea.</title>
        <authorList>
            <person name="Deeg C.M."/>
            <person name="Chow C.-E.T."/>
            <person name="Suttle C.A."/>
        </authorList>
    </citation>
    <scope>NUCLEOTIDE SEQUENCE</scope>
    <source>
        <strain evidence="2">NG1</strain>
    </source>
</reference>
<evidence type="ECO:0000313" key="2">
    <source>
        <dbReference type="EMBL" id="ATZ80303.1"/>
    </source>
</evidence>
<protein>
    <submittedName>
        <fullName evidence="2">Uncharacterized protein</fullName>
    </submittedName>
</protein>
<gene>
    <name evidence="2" type="ORF">BMW23_0245</name>
</gene>
<evidence type="ECO:0000256" key="1">
    <source>
        <dbReference type="SAM" id="MobiDB-lite"/>
    </source>
</evidence>
<feature type="compositionally biased region" description="Polar residues" evidence="1">
    <location>
        <begin position="275"/>
        <end position="309"/>
    </location>
</feature>
<dbReference type="EMBL" id="MF782455">
    <property type="protein sequence ID" value="ATZ80303.1"/>
    <property type="molecule type" value="Genomic_DNA"/>
</dbReference>
<name>A0A2H4UTN0_9VIRU</name>
<evidence type="ECO:0000313" key="3">
    <source>
        <dbReference type="Proteomes" id="UP000240325"/>
    </source>
</evidence>
<feature type="compositionally biased region" description="Low complexity" evidence="1">
    <location>
        <begin position="310"/>
        <end position="349"/>
    </location>
</feature>